<dbReference type="AlphaFoldDB" id="A0A6G0T8V9"/>
<evidence type="ECO:0000313" key="1">
    <source>
        <dbReference type="EMBL" id="KAE9528187.1"/>
    </source>
</evidence>
<proteinExistence type="predicted"/>
<name>A0A6G0T8V9_APHGL</name>
<accession>A0A6G0T8V9</accession>
<protein>
    <submittedName>
        <fullName evidence="1">Uncharacterized protein</fullName>
    </submittedName>
</protein>
<reference evidence="1 2" key="1">
    <citation type="submission" date="2019-08" db="EMBL/GenBank/DDBJ databases">
        <title>The genome of the soybean aphid Biotype 1, its phylome, world population structure and adaptation to the North American continent.</title>
        <authorList>
            <person name="Giordano R."/>
            <person name="Donthu R.K."/>
            <person name="Hernandez A.G."/>
            <person name="Wright C.L."/>
            <person name="Zimin A.V."/>
        </authorList>
    </citation>
    <scope>NUCLEOTIDE SEQUENCE [LARGE SCALE GENOMIC DNA]</scope>
    <source>
        <tissue evidence="1">Whole aphids</tissue>
    </source>
</reference>
<sequence>MNEKAHKECLVLCYVQNGLTVSFLRGQVFPSYRITGWIRPYLAIDKNDKNSCKFPGDGLSTSKNTTYINVPVANPCRMTENRTTLFVSSRLLTNVPIPIPIGDVTAKSNIEQCASNGFVLSESICNPTIYSLLKQNFEITPLIKVEQYRYNEFYIEKLKQNVKMKIRYRYSLSWHFNFSDNITTQSAATPRGSLCYLRTGANQYIMPYL</sequence>
<organism evidence="1 2">
    <name type="scientific">Aphis glycines</name>
    <name type="common">Soybean aphid</name>
    <dbReference type="NCBI Taxonomy" id="307491"/>
    <lineage>
        <taxon>Eukaryota</taxon>
        <taxon>Metazoa</taxon>
        <taxon>Ecdysozoa</taxon>
        <taxon>Arthropoda</taxon>
        <taxon>Hexapoda</taxon>
        <taxon>Insecta</taxon>
        <taxon>Pterygota</taxon>
        <taxon>Neoptera</taxon>
        <taxon>Paraneoptera</taxon>
        <taxon>Hemiptera</taxon>
        <taxon>Sternorrhyncha</taxon>
        <taxon>Aphidomorpha</taxon>
        <taxon>Aphidoidea</taxon>
        <taxon>Aphididae</taxon>
        <taxon>Aphidini</taxon>
        <taxon>Aphis</taxon>
        <taxon>Aphis</taxon>
    </lineage>
</organism>
<dbReference type="EMBL" id="VYZN01000049">
    <property type="protein sequence ID" value="KAE9528187.1"/>
    <property type="molecule type" value="Genomic_DNA"/>
</dbReference>
<dbReference type="Proteomes" id="UP000475862">
    <property type="component" value="Unassembled WGS sequence"/>
</dbReference>
<comment type="caution">
    <text evidence="1">The sequence shown here is derived from an EMBL/GenBank/DDBJ whole genome shotgun (WGS) entry which is preliminary data.</text>
</comment>
<keyword evidence="2" id="KW-1185">Reference proteome</keyword>
<evidence type="ECO:0000313" key="2">
    <source>
        <dbReference type="Proteomes" id="UP000475862"/>
    </source>
</evidence>
<gene>
    <name evidence="1" type="ORF">AGLY_012609</name>
</gene>